<name>A0A9P4P595_9PLEO</name>
<comment type="caution">
    <text evidence="1">The sequence shown here is derived from an EMBL/GenBank/DDBJ whole genome shotgun (WGS) entry which is preliminary data.</text>
</comment>
<gene>
    <name evidence="1" type="ORF">P171DRAFT_179946</name>
</gene>
<keyword evidence="2" id="KW-1185">Reference proteome</keyword>
<accession>A0A9P4P595</accession>
<dbReference type="EMBL" id="MU001515">
    <property type="protein sequence ID" value="KAF2437686.1"/>
    <property type="molecule type" value="Genomic_DNA"/>
</dbReference>
<evidence type="ECO:0000313" key="1">
    <source>
        <dbReference type="EMBL" id="KAF2437686.1"/>
    </source>
</evidence>
<organism evidence="1 2">
    <name type="scientific">Karstenula rhodostoma CBS 690.94</name>
    <dbReference type="NCBI Taxonomy" id="1392251"/>
    <lineage>
        <taxon>Eukaryota</taxon>
        <taxon>Fungi</taxon>
        <taxon>Dikarya</taxon>
        <taxon>Ascomycota</taxon>
        <taxon>Pezizomycotina</taxon>
        <taxon>Dothideomycetes</taxon>
        <taxon>Pleosporomycetidae</taxon>
        <taxon>Pleosporales</taxon>
        <taxon>Massarineae</taxon>
        <taxon>Didymosphaeriaceae</taxon>
        <taxon>Karstenula</taxon>
    </lineage>
</organism>
<protein>
    <submittedName>
        <fullName evidence="1">Uncharacterized protein</fullName>
    </submittedName>
</protein>
<sequence length="289" mass="32395">MGCEGGEAKGTDVDEVHRMIVFRPCQDRCRCPTLRHVDIDFLCDMLGKRQSEDDASVGCDVLRRDRAPVRRRRDSGHRLVCHVGSYVKSVRSVRASLSSSVPDLAATNATTHVVWISQELQVWIAGRCRRKRWQNSMVPRIIRARALQPNGYPGFSIAPLLTELPWSSRSAPGRLHDDAASCPQTHPPHEAWRAIRSLLGLVTLGAGGVQSFSDRGVQLDGCRRGAHRQPPLSSPPVPRLVRLCGGGVRATDAPLRAMDRERGRWQRYHKVEGRRRRDGERCIPRGSWL</sequence>
<dbReference type="Proteomes" id="UP000799764">
    <property type="component" value="Unassembled WGS sequence"/>
</dbReference>
<dbReference type="AlphaFoldDB" id="A0A9P4P595"/>
<evidence type="ECO:0000313" key="2">
    <source>
        <dbReference type="Proteomes" id="UP000799764"/>
    </source>
</evidence>
<reference evidence="1" key="1">
    <citation type="journal article" date="2020" name="Stud. Mycol.">
        <title>101 Dothideomycetes genomes: a test case for predicting lifestyles and emergence of pathogens.</title>
        <authorList>
            <person name="Haridas S."/>
            <person name="Albert R."/>
            <person name="Binder M."/>
            <person name="Bloem J."/>
            <person name="Labutti K."/>
            <person name="Salamov A."/>
            <person name="Andreopoulos B."/>
            <person name="Baker S."/>
            <person name="Barry K."/>
            <person name="Bills G."/>
            <person name="Bluhm B."/>
            <person name="Cannon C."/>
            <person name="Castanera R."/>
            <person name="Culley D."/>
            <person name="Daum C."/>
            <person name="Ezra D."/>
            <person name="Gonzalez J."/>
            <person name="Henrissat B."/>
            <person name="Kuo A."/>
            <person name="Liang C."/>
            <person name="Lipzen A."/>
            <person name="Lutzoni F."/>
            <person name="Magnuson J."/>
            <person name="Mondo S."/>
            <person name="Nolan M."/>
            <person name="Ohm R."/>
            <person name="Pangilinan J."/>
            <person name="Park H.-J."/>
            <person name="Ramirez L."/>
            <person name="Alfaro M."/>
            <person name="Sun H."/>
            <person name="Tritt A."/>
            <person name="Yoshinaga Y."/>
            <person name="Zwiers L.-H."/>
            <person name="Turgeon B."/>
            <person name="Goodwin S."/>
            <person name="Spatafora J."/>
            <person name="Crous P."/>
            <person name="Grigoriev I."/>
        </authorList>
    </citation>
    <scope>NUCLEOTIDE SEQUENCE</scope>
    <source>
        <strain evidence="1">CBS 690.94</strain>
    </source>
</reference>
<proteinExistence type="predicted"/>